<evidence type="ECO:0000313" key="1">
    <source>
        <dbReference type="EMBL" id="KRZ47087.1"/>
    </source>
</evidence>
<gene>
    <name evidence="1" type="ORF">T02_3007</name>
</gene>
<keyword evidence="2" id="KW-1185">Reference proteome</keyword>
<proteinExistence type="predicted"/>
<accession>A0A0V1KIH9</accession>
<organism evidence="1 2">
    <name type="scientific">Trichinella nativa</name>
    <dbReference type="NCBI Taxonomy" id="6335"/>
    <lineage>
        <taxon>Eukaryota</taxon>
        <taxon>Metazoa</taxon>
        <taxon>Ecdysozoa</taxon>
        <taxon>Nematoda</taxon>
        <taxon>Enoplea</taxon>
        <taxon>Dorylaimia</taxon>
        <taxon>Trichinellida</taxon>
        <taxon>Trichinellidae</taxon>
        <taxon>Trichinella</taxon>
    </lineage>
</organism>
<dbReference type="Proteomes" id="UP000054721">
    <property type="component" value="Unassembled WGS sequence"/>
</dbReference>
<sequence length="36" mass="4414">MSYSVHFSFFTLFRDFLIFQVVKFFSPYSRSYSGQF</sequence>
<comment type="caution">
    <text evidence="1">The sequence shown here is derived from an EMBL/GenBank/DDBJ whole genome shotgun (WGS) entry which is preliminary data.</text>
</comment>
<evidence type="ECO:0000313" key="2">
    <source>
        <dbReference type="Proteomes" id="UP000054721"/>
    </source>
</evidence>
<dbReference type="AlphaFoldDB" id="A0A0V1KIH9"/>
<name>A0A0V1KIH9_9BILA</name>
<protein>
    <submittedName>
        <fullName evidence="1">Uncharacterized protein</fullName>
    </submittedName>
</protein>
<dbReference type="EMBL" id="JYDW01001427">
    <property type="protein sequence ID" value="KRZ47087.1"/>
    <property type="molecule type" value="Genomic_DNA"/>
</dbReference>
<reference evidence="1 2" key="1">
    <citation type="submission" date="2015-05" db="EMBL/GenBank/DDBJ databases">
        <title>Evolution of Trichinella species and genotypes.</title>
        <authorList>
            <person name="Korhonen P.K."/>
            <person name="Edoardo P."/>
            <person name="Giuseppe L.R."/>
            <person name="Gasser R.B."/>
        </authorList>
    </citation>
    <scope>NUCLEOTIDE SEQUENCE [LARGE SCALE GENOMIC DNA]</scope>
    <source>
        <strain evidence="1">ISS10</strain>
    </source>
</reference>